<keyword evidence="3" id="KW-1185">Reference proteome</keyword>
<comment type="caution">
    <text evidence="2">The sequence shown here is derived from an EMBL/GenBank/DDBJ whole genome shotgun (WGS) entry which is preliminary data.</text>
</comment>
<feature type="compositionally biased region" description="Polar residues" evidence="1">
    <location>
        <begin position="192"/>
        <end position="212"/>
    </location>
</feature>
<feature type="region of interest" description="Disordered" evidence="1">
    <location>
        <begin position="191"/>
        <end position="214"/>
    </location>
</feature>
<dbReference type="Proteomes" id="UP000070133">
    <property type="component" value="Unassembled WGS sequence"/>
</dbReference>
<name>A0A139HD98_9PEZI</name>
<protein>
    <submittedName>
        <fullName evidence="2">Uncharacterized protein</fullName>
    </submittedName>
</protein>
<evidence type="ECO:0000313" key="2">
    <source>
        <dbReference type="EMBL" id="KXT00430.1"/>
    </source>
</evidence>
<reference evidence="2 3" key="1">
    <citation type="submission" date="2015-07" db="EMBL/GenBank/DDBJ databases">
        <title>Comparative genomics of the Sigatoka disease complex on banana suggests a link between parallel evolutionary changes in Pseudocercospora fijiensis and Pseudocercospora eumusae and increased virulence on the banana host.</title>
        <authorList>
            <person name="Chang T.-C."/>
            <person name="Salvucci A."/>
            <person name="Crous P.W."/>
            <person name="Stergiopoulos I."/>
        </authorList>
    </citation>
    <scope>NUCLEOTIDE SEQUENCE [LARGE SCALE GENOMIC DNA]</scope>
    <source>
        <strain evidence="2 3">CBS 114824</strain>
    </source>
</reference>
<feature type="region of interest" description="Disordered" evidence="1">
    <location>
        <begin position="233"/>
        <end position="257"/>
    </location>
</feature>
<proteinExistence type="predicted"/>
<dbReference type="OrthoDB" id="3644094at2759"/>
<evidence type="ECO:0000313" key="3">
    <source>
        <dbReference type="Proteomes" id="UP000070133"/>
    </source>
</evidence>
<gene>
    <name evidence="2" type="ORF">AC578_1924</name>
</gene>
<organism evidence="2 3">
    <name type="scientific">Pseudocercospora eumusae</name>
    <dbReference type="NCBI Taxonomy" id="321146"/>
    <lineage>
        <taxon>Eukaryota</taxon>
        <taxon>Fungi</taxon>
        <taxon>Dikarya</taxon>
        <taxon>Ascomycota</taxon>
        <taxon>Pezizomycotina</taxon>
        <taxon>Dothideomycetes</taxon>
        <taxon>Dothideomycetidae</taxon>
        <taxon>Mycosphaerellales</taxon>
        <taxon>Mycosphaerellaceae</taxon>
        <taxon>Pseudocercospora</taxon>
    </lineage>
</organism>
<evidence type="ECO:0000256" key="1">
    <source>
        <dbReference type="SAM" id="MobiDB-lite"/>
    </source>
</evidence>
<sequence>MCTTAISNQDYYFLDSDSFVTKRLCEQDILVYTVVADEFAHEYKALGEAYHRLPQLIRTHERVRPEWREYCQIAFTVEETRELPDMLQVLGMLGEEFNRVRAAMNCEDFELARSRLHIIYFLLREADHRISNLEFAVKIFDLVLRYTTVWEETYPDWASSKRHVWSENGALLNGLAAKWWKALPEKLRKSETGSPSIQSTWTPAPAVQTASPSPDVLSSEAAYIELPPRWSPSIQSQSMHSPRISIADSGVVLEDEK</sequence>
<dbReference type="AlphaFoldDB" id="A0A139HD98"/>
<dbReference type="EMBL" id="LFZN01000073">
    <property type="protein sequence ID" value="KXT00430.1"/>
    <property type="molecule type" value="Genomic_DNA"/>
</dbReference>
<accession>A0A139HD98</accession>